<dbReference type="Proteomes" id="UP000179241">
    <property type="component" value="Unassembled WGS sequence"/>
</dbReference>
<evidence type="ECO:0000313" key="3">
    <source>
        <dbReference type="Proteomes" id="UP000179241"/>
    </source>
</evidence>
<evidence type="ECO:0000256" key="1">
    <source>
        <dbReference type="SAM" id="Phobius"/>
    </source>
</evidence>
<dbReference type="EMBL" id="MGHU01000033">
    <property type="protein sequence ID" value="OGM77112.1"/>
    <property type="molecule type" value="Genomic_DNA"/>
</dbReference>
<accession>A0A1F8CLH0</accession>
<keyword evidence="1" id="KW-0472">Membrane</keyword>
<reference evidence="2 3" key="1">
    <citation type="journal article" date="2016" name="Nat. Commun.">
        <title>Thousands of microbial genomes shed light on interconnected biogeochemical processes in an aquifer system.</title>
        <authorList>
            <person name="Anantharaman K."/>
            <person name="Brown C.T."/>
            <person name="Hug L.A."/>
            <person name="Sharon I."/>
            <person name="Castelle C.J."/>
            <person name="Probst A.J."/>
            <person name="Thomas B.C."/>
            <person name="Singh A."/>
            <person name="Wilkins M.J."/>
            <person name="Karaoz U."/>
            <person name="Brodie E.L."/>
            <person name="Williams K.H."/>
            <person name="Hubbard S.S."/>
            <person name="Banfield J.F."/>
        </authorList>
    </citation>
    <scope>NUCLEOTIDE SEQUENCE [LARGE SCALE GENOMIC DNA]</scope>
</reference>
<feature type="transmembrane region" description="Helical" evidence="1">
    <location>
        <begin position="6"/>
        <end position="31"/>
    </location>
</feature>
<keyword evidence="1" id="KW-0812">Transmembrane</keyword>
<proteinExistence type="predicted"/>
<keyword evidence="1" id="KW-1133">Transmembrane helix</keyword>
<evidence type="ECO:0000313" key="2">
    <source>
        <dbReference type="EMBL" id="OGM77112.1"/>
    </source>
</evidence>
<comment type="caution">
    <text evidence="2">The sequence shown here is derived from an EMBL/GenBank/DDBJ whole genome shotgun (WGS) entry which is preliminary data.</text>
</comment>
<sequence>MDYISTLLVVVVVLLTVLLVIVGMQVLYVIFDLKRAIKRLNAILEDSILGGGLIRPEKLTGLIEMLKKGKKMESHGQE</sequence>
<gene>
    <name evidence="2" type="ORF">A2188_00795</name>
</gene>
<protein>
    <submittedName>
        <fullName evidence="2">Uncharacterized protein</fullName>
    </submittedName>
</protein>
<dbReference type="AlphaFoldDB" id="A0A1F8CLH0"/>
<organism evidence="2 3">
    <name type="scientific">Candidatus Woesebacteria bacterium RIFOXYA1_FULL_43_9</name>
    <dbReference type="NCBI Taxonomy" id="1802534"/>
    <lineage>
        <taxon>Bacteria</taxon>
        <taxon>Candidatus Woeseibacteriota</taxon>
    </lineage>
</organism>
<name>A0A1F8CLH0_9BACT</name>